<comment type="caution">
    <text evidence="1">The sequence shown here is derived from an EMBL/GenBank/DDBJ whole genome shotgun (WGS) entry which is preliminary data.</text>
</comment>
<proteinExistence type="predicted"/>
<evidence type="ECO:0008006" key="3">
    <source>
        <dbReference type="Google" id="ProtNLM"/>
    </source>
</evidence>
<protein>
    <recommendedName>
        <fullName evidence="3">DUF192 domain-containing protein</fullName>
    </recommendedName>
</protein>
<evidence type="ECO:0000313" key="2">
    <source>
        <dbReference type="Proteomes" id="UP000521199"/>
    </source>
</evidence>
<gene>
    <name evidence="1" type="ORF">HNQ52_001082</name>
</gene>
<dbReference type="PANTHER" id="PTHR37953">
    <property type="entry name" value="UPF0127 PROTEIN MJ1496"/>
    <property type="match status" value="1"/>
</dbReference>
<dbReference type="Pfam" id="PF02643">
    <property type="entry name" value="DUF192"/>
    <property type="match status" value="1"/>
</dbReference>
<dbReference type="EMBL" id="JACHHP010000002">
    <property type="protein sequence ID" value="MBB5207553.1"/>
    <property type="molecule type" value="Genomic_DNA"/>
</dbReference>
<dbReference type="AlphaFoldDB" id="A0A7W8D421"/>
<dbReference type="InterPro" id="IPR003795">
    <property type="entry name" value="DUF192"/>
</dbReference>
<dbReference type="Proteomes" id="UP000521199">
    <property type="component" value="Unassembled WGS sequence"/>
</dbReference>
<evidence type="ECO:0000313" key="1">
    <source>
        <dbReference type="EMBL" id="MBB5207553.1"/>
    </source>
</evidence>
<dbReference type="RefSeq" id="WP_246387620.1">
    <property type="nucleotide sequence ID" value="NZ_JACHHP010000002.1"/>
</dbReference>
<name>A0A7W8D421_9GAMM</name>
<dbReference type="PANTHER" id="PTHR37953:SF1">
    <property type="entry name" value="UPF0127 PROTEIN MJ1496"/>
    <property type="match status" value="1"/>
</dbReference>
<organism evidence="1 2">
    <name type="scientific">Chiayiivirga flava</name>
    <dbReference type="NCBI Taxonomy" id="659595"/>
    <lineage>
        <taxon>Bacteria</taxon>
        <taxon>Pseudomonadati</taxon>
        <taxon>Pseudomonadota</taxon>
        <taxon>Gammaproteobacteria</taxon>
        <taxon>Lysobacterales</taxon>
        <taxon>Lysobacteraceae</taxon>
        <taxon>Chiayiivirga</taxon>
    </lineage>
</organism>
<keyword evidence="2" id="KW-1185">Reference proteome</keyword>
<dbReference type="InterPro" id="IPR038695">
    <property type="entry name" value="Saro_0823-like_sf"/>
</dbReference>
<accession>A0A7W8D421</accession>
<reference evidence="1 2" key="1">
    <citation type="submission" date="2020-08" db="EMBL/GenBank/DDBJ databases">
        <title>Genomic Encyclopedia of Type Strains, Phase IV (KMG-IV): sequencing the most valuable type-strain genomes for metagenomic binning, comparative biology and taxonomic classification.</title>
        <authorList>
            <person name="Goeker M."/>
        </authorList>
    </citation>
    <scope>NUCLEOTIDE SEQUENCE [LARGE SCALE GENOMIC DNA]</scope>
    <source>
        <strain evidence="1 2">DSM 24163</strain>
    </source>
</reference>
<dbReference type="Gene3D" id="2.60.120.1140">
    <property type="entry name" value="Protein of unknown function DUF192"/>
    <property type="match status" value="1"/>
</dbReference>
<sequence length="151" mass="16507">MALIALAMTALGGCAGATGPWVELGGQRFFVEIADSDEERARGLMFRDTMARDRGMLFLFERQEPQAFWMRNTRIPLDIFYFDAQRRLVSVAAGVPPCTTPRCPSYPSAGPAQYVLELNAGLSRELKTVAGDAITFSPDIDAQLAGSLDSR</sequence>